<dbReference type="PANTHER" id="PTHR34071:SF2">
    <property type="entry name" value="FLAVIN-NUCLEOTIDE-BINDING PROTEIN"/>
    <property type="match status" value="1"/>
</dbReference>
<gene>
    <name evidence="1" type="ORF">S06H3_43904</name>
</gene>
<dbReference type="InterPro" id="IPR024747">
    <property type="entry name" value="Pyridox_Oxase-rel"/>
</dbReference>
<dbReference type="SUPFAM" id="SSF50475">
    <property type="entry name" value="FMN-binding split barrel"/>
    <property type="match status" value="1"/>
</dbReference>
<accession>X1P8G2</accession>
<evidence type="ECO:0008006" key="2">
    <source>
        <dbReference type="Google" id="ProtNLM"/>
    </source>
</evidence>
<dbReference type="PANTHER" id="PTHR34071">
    <property type="entry name" value="5-NITROIMIDAZOLE ANTIBIOTICS RESISTANCE PROTEIN, NIMA-FAMILY-RELATED PROTEIN-RELATED"/>
    <property type="match status" value="1"/>
</dbReference>
<dbReference type="InterPro" id="IPR012349">
    <property type="entry name" value="Split_barrel_FMN-bd"/>
</dbReference>
<dbReference type="EMBL" id="BARV01027264">
    <property type="protein sequence ID" value="GAI35320.1"/>
    <property type="molecule type" value="Genomic_DNA"/>
</dbReference>
<dbReference type="Gene3D" id="2.30.110.10">
    <property type="entry name" value="Electron Transport, Fmn-binding Protein, Chain A"/>
    <property type="match status" value="1"/>
</dbReference>
<comment type="caution">
    <text evidence="1">The sequence shown here is derived from an EMBL/GenBank/DDBJ whole genome shotgun (WGS) entry which is preliminary data.</text>
</comment>
<reference evidence="1" key="1">
    <citation type="journal article" date="2014" name="Front. Microbiol.">
        <title>High frequency of phylogenetically diverse reductive dehalogenase-homologous genes in deep subseafloor sedimentary metagenomes.</title>
        <authorList>
            <person name="Kawai M."/>
            <person name="Futagami T."/>
            <person name="Toyoda A."/>
            <person name="Takaki Y."/>
            <person name="Nishi S."/>
            <person name="Hori S."/>
            <person name="Arai W."/>
            <person name="Tsubouchi T."/>
            <person name="Morono Y."/>
            <person name="Uchiyama I."/>
            <person name="Ito T."/>
            <person name="Fujiyama A."/>
            <person name="Inagaki F."/>
            <person name="Takami H."/>
        </authorList>
    </citation>
    <scope>NUCLEOTIDE SEQUENCE</scope>
    <source>
        <strain evidence="1">Expedition CK06-06</strain>
    </source>
</reference>
<evidence type="ECO:0000313" key="1">
    <source>
        <dbReference type="EMBL" id="GAI35320.1"/>
    </source>
</evidence>
<protein>
    <recommendedName>
        <fullName evidence="2">Pyridoxamine 5'-phosphate oxidase putative domain-containing protein</fullName>
    </recommendedName>
</protein>
<sequence>MVSEAGLNELRAKMKAKDKDVIESIIKRATVCRIGLSENNMPYVVPLIFGYKDNCLYFHSAPKGRKIDIIKQNHNVCFEMDVDCELVKKTENPCKWDMKYYSVIGFGKASFIDDLEEKRRALSIIVAHYSDNSHEYTVNEIDKVAIIKVAIDSMTWKKSGY</sequence>
<name>X1P8G2_9ZZZZ</name>
<proteinExistence type="predicted"/>
<organism evidence="1">
    <name type="scientific">marine sediment metagenome</name>
    <dbReference type="NCBI Taxonomy" id="412755"/>
    <lineage>
        <taxon>unclassified sequences</taxon>
        <taxon>metagenomes</taxon>
        <taxon>ecological metagenomes</taxon>
    </lineage>
</organism>
<dbReference type="AlphaFoldDB" id="X1P8G2"/>
<dbReference type="Pfam" id="PF12900">
    <property type="entry name" value="Pyridox_ox_2"/>
    <property type="match status" value="1"/>
</dbReference>